<protein>
    <submittedName>
        <fullName evidence="2">CcoQ/FixQ family Cbb3-type cytochrome c oxidase assembly chaperone</fullName>
    </submittedName>
</protein>
<dbReference type="EMBL" id="CP120682">
    <property type="protein sequence ID" value="WKN35474.1"/>
    <property type="molecule type" value="Genomic_DNA"/>
</dbReference>
<dbReference type="AlphaFoldDB" id="A0AA49GQM7"/>
<feature type="transmembrane region" description="Helical" evidence="1">
    <location>
        <begin position="20"/>
        <end position="38"/>
    </location>
</feature>
<keyword evidence="1" id="KW-0472">Membrane</keyword>
<organism evidence="2">
    <name type="scientific">Roseihalotalea indica</name>
    <dbReference type="NCBI Taxonomy" id="2867963"/>
    <lineage>
        <taxon>Bacteria</taxon>
        <taxon>Pseudomonadati</taxon>
        <taxon>Bacteroidota</taxon>
        <taxon>Cytophagia</taxon>
        <taxon>Cytophagales</taxon>
        <taxon>Catalimonadaceae</taxon>
        <taxon>Roseihalotalea</taxon>
    </lineage>
</organism>
<keyword evidence="1" id="KW-0812">Transmembrane</keyword>
<name>A0AA49GQM7_9BACT</name>
<keyword evidence="1" id="KW-1133">Transmembrane helix</keyword>
<reference evidence="2" key="1">
    <citation type="journal article" date="2023" name="Comput. Struct. Biotechnol. J.">
        <title>Discovery of a novel marine Bacteroidetes with a rich repertoire of carbohydrate-active enzymes.</title>
        <authorList>
            <person name="Chen B."/>
            <person name="Liu G."/>
            <person name="Chen Q."/>
            <person name="Wang H."/>
            <person name="Liu L."/>
            <person name="Tang K."/>
        </authorList>
    </citation>
    <scope>NUCLEOTIDE SEQUENCE</scope>
    <source>
        <strain evidence="2">TK19036</strain>
    </source>
</reference>
<reference evidence="2" key="2">
    <citation type="journal article" date="2024" name="Antonie Van Leeuwenhoek">
        <title>Roseihalotalea indica gen. nov., sp. nov., a halophilic Bacteroidetes from mesopelagic Southwest Indian Ocean with higher carbohydrate metabolic potential.</title>
        <authorList>
            <person name="Chen B."/>
            <person name="Zhang M."/>
            <person name="Lin D."/>
            <person name="Ye J."/>
            <person name="Tang K."/>
        </authorList>
    </citation>
    <scope>NUCLEOTIDE SEQUENCE</scope>
    <source>
        <strain evidence="2">TK19036</strain>
    </source>
</reference>
<evidence type="ECO:0000256" key="1">
    <source>
        <dbReference type="SAM" id="Phobius"/>
    </source>
</evidence>
<gene>
    <name evidence="2" type="ORF">K4G66_24170</name>
</gene>
<sequence>MLKFIKYHMETITGIEIYPIISFLIFFIFFLALLYFVFSASKEHMASMSALPLEESEHPSENQLPS</sequence>
<evidence type="ECO:0000313" key="2">
    <source>
        <dbReference type="EMBL" id="WKN35474.1"/>
    </source>
</evidence>
<accession>A0AA49GQM7</accession>
<proteinExistence type="predicted"/>